<evidence type="ECO:0000256" key="2">
    <source>
        <dbReference type="ARBA" id="ARBA00009387"/>
    </source>
</evidence>
<keyword evidence="6" id="KW-1185">Reference proteome</keyword>
<feature type="region of interest" description="Disordered" evidence="3">
    <location>
        <begin position="1"/>
        <end position="40"/>
    </location>
</feature>
<feature type="domain" description="Transglycosylase SLT" evidence="4">
    <location>
        <begin position="52"/>
        <end position="156"/>
    </location>
</feature>
<dbReference type="SUPFAM" id="SSF53955">
    <property type="entry name" value="Lysozyme-like"/>
    <property type="match status" value="1"/>
</dbReference>
<name>A0A1X7FYM0_9SPHN</name>
<dbReference type="STRING" id="941907.SAMN06295910_0170"/>
<evidence type="ECO:0000256" key="3">
    <source>
        <dbReference type="SAM" id="MobiDB-lite"/>
    </source>
</evidence>
<comment type="similarity">
    <text evidence="1">Belongs to the transglycosylase Slt family.</text>
</comment>
<evidence type="ECO:0000256" key="1">
    <source>
        <dbReference type="ARBA" id="ARBA00007734"/>
    </source>
</evidence>
<dbReference type="AlphaFoldDB" id="A0A1X7FYM0"/>
<sequence length="233" mass="24404">MAQVANGGAGATEADPAIPITDPPVSHSHGRPAAAGEARSRHPAIVRWHVEIAAASARFGVPEAWIERVMLAESRGRTTHGGAPIRSRKGAMGLMQLMPGTWAELRDRHTLGPDPDHPPDNVAAGAAYLAEMYRRFGYPGLFAAYNAGPDRYARHLATGAPLPAETRAYLAAVAPDASGSGRGVRAGAAAGAPTTTQPPDRLLVVLQRSPRLDADETGGVDAPDPLFVIRPVR</sequence>
<comment type="similarity">
    <text evidence="2">Belongs to the virb1 family.</text>
</comment>
<dbReference type="Proteomes" id="UP000192934">
    <property type="component" value="Chromosome I"/>
</dbReference>
<accession>A0A1X7FYM0</accession>
<dbReference type="Pfam" id="PF01464">
    <property type="entry name" value="SLT"/>
    <property type="match status" value="1"/>
</dbReference>
<dbReference type="InterPro" id="IPR023346">
    <property type="entry name" value="Lysozyme-like_dom_sf"/>
</dbReference>
<reference evidence="6" key="1">
    <citation type="submission" date="2017-04" db="EMBL/GenBank/DDBJ databases">
        <authorList>
            <person name="Varghese N."/>
            <person name="Submissions S."/>
        </authorList>
    </citation>
    <scope>NUCLEOTIDE SEQUENCE [LARGE SCALE GENOMIC DNA]</scope>
    <source>
        <strain evidence="6">Dd16</strain>
    </source>
</reference>
<feature type="compositionally biased region" description="Low complexity" evidence="3">
    <location>
        <begin position="177"/>
        <end position="192"/>
    </location>
</feature>
<dbReference type="InterPro" id="IPR008258">
    <property type="entry name" value="Transglycosylase_SLT_dom_1"/>
</dbReference>
<gene>
    <name evidence="5" type="ORF">SAMN06295910_0170</name>
</gene>
<evidence type="ECO:0000313" key="6">
    <source>
        <dbReference type="Proteomes" id="UP000192934"/>
    </source>
</evidence>
<dbReference type="PANTHER" id="PTHR37423:SF2">
    <property type="entry name" value="MEMBRANE-BOUND LYTIC MUREIN TRANSGLYCOSYLASE C"/>
    <property type="match status" value="1"/>
</dbReference>
<evidence type="ECO:0000313" key="5">
    <source>
        <dbReference type="EMBL" id="SMF61188.1"/>
    </source>
</evidence>
<dbReference type="Gene3D" id="1.10.530.10">
    <property type="match status" value="1"/>
</dbReference>
<dbReference type="EMBL" id="LT840185">
    <property type="protein sequence ID" value="SMF61188.1"/>
    <property type="molecule type" value="Genomic_DNA"/>
</dbReference>
<evidence type="ECO:0000259" key="4">
    <source>
        <dbReference type="Pfam" id="PF01464"/>
    </source>
</evidence>
<dbReference type="CDD" id="cd00254">
    <property type="entry name" value="LT-like"/>
    <property type="match status" value="1"/>
</dbReference>
<protein>
    <submittedName>
        <fullName evidence="5">Transglycosylase SLT domain-containing protein</fullName>
    </submittedName>
</protein>
<feature type="region of interest" description="Disordered" evidence="3">
    <location>
        <begin position="177"/>
        <end position="201"/>
    </location>
</feature>
<organism evidence="5 6">
    <name type="scientific">Allosphingosinicella indica</name>
    <dbReference type="NCBI Taxonomy" id="941907"/>
    <lineage>
        <taxon>Bacteria</taxon>
        <taxon>Pseudomonadati</taxon>
        <taxon>Pseudomonadota</taxon>
        <taxon>Alphaproteobacteria</taxon>
        <taxon>Sphingomonadales</taxon>
        <taxon>Sphingomonadaceae</taxon>
        <taxon>Allosphingosinicella</taxon>
    </lineage>
</organism>
<dbReference type="PANTHER" id="PTHR37423">
    <property type="entry name" value="SOLUBLE LYTIC MUREIN TRANSGLYCOSYLASE-RELATED"/>
    <property type="match status" value="1"/>
</dbReference>
<proteinExistence type="inferred from homology"/>